<keyword evidence="1" id="KW-0472">Membrane</keyword>
<organism evidence="2 3">
    <name type="scientific">Iodidimonas nitroreducens</name>
    <dbReference type="NCBI Taxonomy" id="1236968"/>
    <lineage>
        <taxon>Bacteria</taxon>
        <taxon>Pseudomonadati</taxon>
        <taxon>Pseudomonadota</taxon>
        <taxon>Alphaproteobacteria</taxon>
        <taxon>Iodidimonadales</taxon>
        <taxon>Iodidimonadaceae</taxon>
        <taxon>Iodidimonas</taxon>
    </lineage>
</organism>
<evidence type="ECO:0000313" key="2">
    <source>
        <dbReference type="EMBL" id="GER04473.1"/>
    </source>
</evidence>
<comment type="caution">
    <text evidence="2">The sequence shown here is derived from an EMBL/GenBank/DDBJ whole genome shotgun (WGS) entry which is preliminary data.</text>
</comment>
<reference evidence="2 3" key="1">
    <citation type="submission" date="2019-09" db="EMBL/GenBank/DDBJ databases">
        <title>NBRP : Genome information of microbial organism related human and environment.</title>
        <authorList>
            <person name="Hattori M."/>
            <person name="Oshima K."/>
            <person name="Inaba H."/>
            <person name="Suda W."/>
            <person name="Sakamoto M."/>
            <person name="Iino T."/>
            <person name="Kitahara M."/>
            <person name="Oshida Y."/>
            <person name="Iida T."/>
            <person name="Kudo T."/>
            <person name="Itoh T."/>
            <person name="Ohkuma M."/>
        </authorList>
    </citation>
    <scope>NUCLEOTIDE SEQUENCE [LARGE SCALE GENOMIC DNA]</scope>
    <source>
        <strain evidence="2 3">Q-1</strain>
    </source>
</reference>
<gene>
    <name evidence="2" type="ORF">JCM17846_21550</name>
</gene>
<accession>A0A5A7N805</accession>
<evidence type="ECO:0000313" key="3">
    <source>
        <dbReference type="Proteomes" id="UP000324996"/>
    </source>
</evidence>
<sequence>MDHDRLRLFLVPALLITAFGILSGIAAYFMADVAMRKEIENSIEWRPTVPPPSAGAKQAGIGLYDLARLLLAGGAFGAVEAKAYQAPGAAAGAAGAAGADSLAALRAAFPQIIAAAFLDASPMVYLRQKDGTIAGWPEGSEPAPGWQIRSISLDALKVQYEDEQMLTLPLFAFETITPTNRPNE</sequence>
<proteinExistence type="predicted"/>
<evidence type="ECO:0000256" key="1">
    <source>
        <dbReference type="SAM" id="Phobius"/>
    </source>
</evidence>
<dbReference type="Proteomes" id="UP000324996">
    <property type="component" value="Unassembled WGS sequence"/>
</dbReference>
<keyword evidence="1" id="KW-1133">Transmembrane helix</keyword>
<feature type="transmembrane region" description="Helical" evidence="1">
    <location>
        <begin position="6"/>
        <end position="29"/>
    </location>
</feature>
<name>A0A5A7N805_9PROT</name>
<dbReference type="RefSeq" id="WP_042085765.1">
    <property type="nucleotide sequence ID" value="NZ_BKCN01000010.1"/>
</dbReference>
<keyword evidence="1" id="KW-0812">Transmembrane</keyword>
<dbReference type="EMBL" id="BKCN01000010">
    <property type="protein sequence ID" value="GER04473.1"/>
    <property type="molecule type" value="Genomic_DNA"/>
</dbReference>
<keyword evidence="3" id="KW-1185">Reference proteome</keyword>
<protein>
    <submittedName>
        <fullName evidence="2">Uncharacterized protein</fullName>
    </submittedName>
</protein>
<dbReference type="AlphaFoldDB" id="A0A5A7N805"/>